<keyword evidence="3" id="KW-1003">Cell membrane</keyword>
<evidence type="ECO:0000256" key="6">
    <source>
        <dbReference type="ARBA" id="ARBA00023136"/>
    </source>
</evidence>
<feature type="transmembrane region" description="Helical" evidence="7">
    <location>
        <begin position="82"/>
        <end position="100"/>
    </location>
</feature>
<dbReference type="PIRSF" id="PIRSF006060">
    <property type="entry name" value="AA_transporter"/>
    <property type="match status" value="1"/>
</dbReference>
<evidence type="ECO:0000313" key="10">
    <source>
        <dbReference type="Proteomes" id="UP000199749"/>
    </source>
</evidence>
<evidence type="ECO:0000256" key="5">
    <source>
        <dbReference type="ARBA" id="ARBA00022989"/>
    </source>
</evidence>
<feature type="transmembrane region" description="Helical" evidence="7">
    <location>
        <begin position="435"/>
        <end position="456"/>
    </location>
</feature>
<keyword evidence="2" id="KW-0813">Transport</keyword>
<evidence type="ECO:0000256" key="1">
    <source>
        <dbReference type="ARBA" id="ARBA00004651"/>
    </source>
</evidence>
<dbReference type="GO" id="GO:0005886">
    <property type="term" value="C:plasma membrane"/>
    <property type="evidence" value="ECO:0007669"/>
    <property type="project" value="UniProtKB-SubCell"/>
</dbReference>
<dbReference type="EMBL" id="CP031003">
    <property type="protein sequence ID" value="AXN36502.1"/>
    <property type="molecule type" value="Genomic_DNA"/>
</dbReference>
<dbReference type="InterPro" id="IPR050367">
    <property type="entry name" value="APC_superfamily"/>
</dbReference>
<dbReference type="Proteomes" id="UP000199749">
    <property type="component" value="Chromosome"/>
</dbReference>
<keyword evidence="5 7" id="KW-1133">Transmembrane helix</keyword>
<proteinExistence type="predicted"/>
<reference evidence="9 11" key="2">
    <citation type="submission" date="2018-07" db="EMBL/GenBank/DDBJ databases">
        <title>Lactobacillus curvatus genome sequence.</title>
        <authorList>
            <person name="Prechtl R."/>
        </authorList>
    </citation>
    <scope>NUCLEOTIDE SEQUENCE [LARGE SCALE GENOMIC DNA]</scope>
    <source>
        <strain evidence="9 11">TMW 1.1928</strain>
    </source>
</reference>
<feature type="transmembrane region" description="Helical" evidence="7">
    <location>
        <begin position="206"/>
        <end position="226"/>
    </location>
</feature>
<evidence type="ECO:0000256" key="3">
    <source>
        <dbReference type="ARBA" id="ARBA00022475"/>
    </source>
</evidence>
<feature type="transmembrane region" description="Helical" evidence="7">
    <location>
        <begin position="38"/>
        <end position="61"/>
    </location>
</feature>
<dbReference type="EMBL" id="CP022474">
    <property type="protein sequence ID" value="ASN60702.1"/>
    <property type="molecule type" value="Genomic_DNA"/>
</dbReference>
<dbReference type="OrthoDB" id="92719at2"/>
<organism evidence="8 10">
    <name type="scientific">Latilactobacillus curvatus</name>
    <name type="common">Lactobacillus curvatus</name>
    <dbReference type="NCBI Taxonomy" id="28038"/>
    <lineage>
        <taxon>Bacteria</taxon>
        <taxon>Bacillati</taxon>
        <taxon>Bacillota</taxon>
        <taxon>Bacilli</taxon>
        <taxon>Lactobacillales</taxon>
        <taxon>Lactobacillaceae</taxon>
        <taxon>Latilactobacillus</taxon>
    </lineage>
</organism>
<evidence type="ECO:0000313" key="11">
    <source>
        <dbReference type="Proteomes" id="UP000257607"/>
    </source>
</evidence>
<sequence>MAKSKKINVQGLVLMIFGSIFGFANTTIAFYLMGYASIIWYILAAIFFFLPTSLMFAEFGSSLKESRGGIYSWLEASIGKKAAFIGTFIWLASWIVWMVSTAAKVWVPFSTFLQGSDQTATWHLLGMNGTQVVGVLGILWILLLTFLSSRGVDKIQKFASFSGMAVAFLFAAFLVISVAIWFKTGFHLAEPIHGTTTFVKSPMSSYQTPIGMLSFVVFSIFAYAGMEAMGGVTDSMDQPEKTFPKGLMIATVFITLIYAVAIFMWGISTNWQQVLSGNKANMGNITYVLMQNLGYQFGHAFGMTTPVAMTIGTTFARITGLIMFISYLGAFAVLIYSPLKSFVLGTPKALWPNGFAEVNKHGMPEKAMWAQALLVCILIAVISFGGKAAGDFYNVLTLMSNVSTSLPYLFLVTAFPYFKARKDLERPYEFFKSPVAVKAVTIVVDLVLVFGIAFTIIQPMLEGQYLDAFWMVIGPIVFTIMALALYHRYQRKAVHG</sequence>
<evidence type="ECO:0000256" key="7">
    <source>
        <dbReference type="SAM" id="Phobius"/>
    </source>
</evidence>
<name>A0A0B2XEQ9_LATCU</name>
<feature type="transmembrane region" description="Helical" evidence="7">
    <location>
        <begin position="468"/>
        <end position="486"/>
    </location>
</feature>
<dbReference type="Pfam" id="PF13520">
    <property type="entry name" value="AA_permease_2"/>
    <property type="match status" value="1"/>
</dbReference>
<gene>
    <name evidence="8" type="ORF">CG419_08760</name>
    <name evidence="9" type="ORF">DT351_09215</name>
</gene>
<accession>A0A0B2XEQ9</accession>
<dbReference type="InterPro" id="IPR002293">
    <property type="entry name" value="AA/rel_permease1"/>
</dbReference>
<dbReference type="NCBIfam" id="NF011775">
    <property type="entry name" value="PRK15238.1"/>
    <property type="match status" value="1"/>
</dbReference>
<reference evidence="8 10" key="1">
    <citation type="submission" date="2017-07" db="EMBL/GenBank/DDBJ databases">
        <title>Lactobacillus curvatus MRS6 whole genome.</title>
        <authorList>
            <person name="Jans C."/>
            <person name="Lagler S."/>
            <person name="Lacroix C."/>
            <person name="Meile L."/>
            <person name="Stevens M.J.A."/>
        </authorList>
    </citation>
    <scope>NUCLEOTIDE SEQUENCE [LARGE SCALE GENOMIC DNA]</scope>
    <source>
        <strain evidence="8 10">MRS6</strain>
    </source>
</reference>
<evidence type="ECO:0000256" key="2">
    <source>
        <dbReference type="ARBA" id="ARBA00022448"/>
    </source>
</evidence>
<feature type="transmembrane region" description="Helical" evidence="7">
    <location>
        <begin position="12"/>
        <end position="32"/>
    </location>
</feature>
<keyword evidence="4 7" id="KW-0812">Transmembrane</keyword>
<dbReference type="Gene3D" id="1.20.1740.10">
    <property type="entry name" value="Amino acid/polyamine transporter I"/>
    <property type="match status" value="1"/>
</dbReference>
<comment type="subcellular location">
    <subcellularLocation>
        <location evidence="1">Cell membrane</location>
        <topology evidence="1">Multi-pass membrane protein</topology>
    </subcellularLocation>
</comment>
<evidence type="ECO:0000256" key="4">
    <source>
        <dbReference type="ARBA" id="ARBA00022692"/>
    </source>
</evidence>
<feature type="transmembrane region" description="Helical" evidence="7">
    <location>
        <begin position="392"/>
        <end position="415"/>
    </location>
</feature>
<evidence type="ECO:0000313" key="9">
    <source>
        <dbReference type="EMBL" id="AXN36502.1"/>
    </source>
</evidence>
<evidence type="ECO:0000313" key="8">
    <source>
        <dbReference type="EMBL" id="ASN60702.1"/>
    </source>
</evidence>
<protein>
    <submittedName>
        <fullName evidence="8">Glutamate/gamma-aminobutyrate family transporter YjeM</fullName>
    </submittedName>
</protein>
<feature type="transmembrane region" description="Helical" evidence="7">
    <location>
        <begin position="315"/>
        <end position="336"/>
    </location>
</feature>
<dbReference type="Proteomes" id="UP000257607">
    <property type="component" value="Chromosome"/>
</dbReference>
<dbReference type="RefSeq" id="WP_039098334.1">
    <property type="nucleotide sequence ID" value="NZ_CP015493.1"/>
</dbReference>
<dbReference type="GO" id="GO:0022857">
    <property type="term" value="F:transmembrane transporter activity"/>
    <property type="evidence" value="ECO:0007669"/>
    <property type="project" value="InterPro"/>
</dbReference>
<dbReference type="AlphaFoldDB" id="A0A0B2XEQ9"/>
<dbReference type="STRING" id="28038.BCY75_02175"/>
<feature type="transmembrane region" description="Helical" evidence="7">
    <location>
        <begin position="367"/>
        <end position="386"/>
    </location>
</feature>
<feature type="transmembrane region" description="Helical" evidence="7">
    <location>
        <begin position="158"/>
        <end position="182"/>
    </location>
</feature>
<dbReference type="PANTHER" id="PTHR42770">
    <property type="entry name" value="AMINO ACID TRANSPORTER-RELATED"/>
    <property type="match status" value="1"/>
</dbReference>
<feature type="transmembrane region" description="Helical" evidence="7">
    <location>
        <begin position="120"/>
        <end position="146"/>
    </location>
</feature>
<feature type="transmembrane region" description="Helical" evidence="7">
    <location>
        <begin position="247"/>
        <end position="267"/>
    </location>
</feature>
<dbReference type="PANTHER" id="PTHR42770:SF15">
    <property type="entry name" value="GLUTAMATE_GAMMA-AMINOBUTYRATE ANTIPORTER-RELATED"/>
    <property type="match status" value="1"/>
</dbReference>
<keyword evidence="6 7" id="KW-0472">Membrane</keyword>